<comment type="catalytic activity">
    <reaction evidence="1">
        <text>a uridine in RNA = a pseudouridine in RNA</text>
        <dbReference type="Rhea" id="RHEA:48348"/>
        <dbReference type="Rhea" id="RHEA-COMP:12068"/>
        <dbReference type="Rhea" id="RHEA-COMP:12069"/>
        <dbReference type="ChEBI" id="CHEBI:65314"/>
        <dbReference type="ChEBI" id="CHEBI:65315"/>
    </reaction>
</comment>
<comment type="caution">
    <text evidence="7">The sequence shown here is derived from an EMBL/GenBank/DDBJ whole genome shotgun (WGS) entry which is preliminary data.</text>
</comment>
<protein>
    <recommendedName>
        <fullName evidence="3">RNA pseudouridylate synthase</fullName>
    </recommendedName>
    <alternativeName>
        <fullName evidence="4">RNA-uridine isomerase</fullName>
    </alternativeName>
</protein>
<evidence type="ECO:0000259" key="6">
    <source>
        <dbReference type="Pfam" id="PF00849"/>
    </source>
</evidence>
<dbReference type="GO" id="GO:0140098">
    <property type="term" value="F:catalytic activity, acting on RNA"/>
    <property type="evidence" value="ECO:0007669"/>
    <property type="project" value="UniProtKB-ARBA"/>
</dbReference>
<reference evidence="7 8" key="1">
    <citation type="submission" date="2020-04" db="EMBL/GenBank/DDBJ databases">
        <title>MicrobeNet Type strains.</title>
        <authorList>
            <person name="Nicholson A.C."/>
        </authorList>
    </citation>
    <scope>NUCLEOTIDE SEQUENCE [LARGE SCALE GENOMIC DNA]</scope>
    <source>
        <strain evidence="7 8">JCM 3332</strain>
    </source>
</reference>
<sequence>MDTARLASRGRTPGGTEPRRQPGGSIGRLHSTWAKAAARHILPATLRSCRPIQDSGSFVRTADRGPCRPRLGPRLYARPVDIDWPELRARCLLTEDEAILALNKPAGISVTGERHDTDIVAAAEATGEKLYPVHRIDKVTSGLVLLARQLPAHGQLTRQFNKQTAEKTYLAVVAAGPEPLPDRGVVELPLSVGRKNRVRVAAPRETIQRTGDRWSVADADLLNTKNYPSRTEFAVVARHNEHTVVALHPITGRRHQLRVHLAWIGYPITGDPLFDRTGTHPRTHLHSWRLRLGADWRPDGRLDLEAPPDQDFWTPLPHPPVTLPV</sequence>
<dbReference type="InterPro" id="IPR020103">
    <property type="entry name" value="PsdUridine_synth_cat_dom_sf"/>
</dbReference>
<evidence type="ECO:0000256" key="3">
    <source>
        <dbReference type="ARBA" id="ARBA00031870"/>
    </source>
</evidence>
<keyword evidence="8" id="KW-1185">Reference proteome</keyword>
<dbReference type="InterPro" id="IPR006145">
    <property type="entry name" value="PsdUridine_synth_RsuA/RluA"/>
</dbReference>
<accession>A0A846YM72</accession>
<dbReference type="PANTHER" id="PTHR21600">
    <property type="entry name" value="MITOCHONDRIAL RNA PSEUDOURIDINE SYNTHASE"/>
    <property type="match status" value="1"/>
</dbReference>
<organism evidence="7 8">
    <name type="scientific">Nocardia flavorosea</name>
    <dbReference type="NCBI Taxonomy" id="53429"/>
    <lineage>
        <taxon>Bacteria</taxon>
        <taxon>Bacillati</taxon>
        <taxon>Actinomycetota</taxon>
        <taxon>Actinomycetes</taxon>
        <taxon>Mycobacteriales</taxon>
        <taxon>Nocardiaceae</taxon>
        <taxon>Nocardia</taxon>
    </lineage>
</organism>
<evidence type="ECO:0000256" key="1">
    <source>
        <dbReference type="ARBA" id="ARBA00000073"/>
    </source>
</evidence>
<evidence type="ECO:0000313" key="7">
    <source>
        <dbReference type="EMBL" id="NKY60125.1"/>
    </source>
</evidence>
<dbReference type="InterPro" id="IPR050188">
    <property type="entry name" value="RluA_PseudoU_synthase"/>
</dbReference>
<evidence type="ECO:0000256" key="4">
    <source>
        <dbReference type="ARBA" id="ARBA00033164"/>
    </source>
</evidence>
<dbReference type="EMBL" id="JAAXOT010000020">
    <property type="protein sequence ID" value="NKY60125.1"/>
    <property type="molecule type" value="Genomic_DNA"/>
</dbReference>
<dbReference type="InterPro" id="IPR006224">
    <property type="entry name" value="PsdUridine_synth_RluA-like_CS"/>
</dbReference>
<evidence type="ECO:0000256" key="5">
    <source>
        <dbReference type="SAM" id="MobiDB-lite"/>
    </source>
</evidence>
<dbReference type="SUPFAM" id="SSF55120">
    <property type="entry name" value="Pseudouridine synthase"/>
    <property type="match status" value="1"/>
</dbReference>
<feature type="domain" description="Pseudouridine synthase RsuA/RluA-like" evidence="6">
    <location>
        <begin position="99"/>
        <end position="262"/>
    </location>
</feature>
<dbReference type="Pfam" id="PF00849">
    <property type="entry name" value="PseudoU_synth_2"/>
    <property type="match status" value="1"/>
</dbReference>
<dbReference type="Gene3D" id="3.30.2350.10">
    <property type="entry name" value="Pseudouridine synthase"/>
    <property type="match status" value="1"/>
</dbReference>
<gene>
    <name evidence="7" type="ORF">HGA15_29085</name>
</gene>
<dbReference type="Proteomes" id="UP000570678">
    <property type="component" value="Unassembled WGS sequence"/>
</dbReference>
<comment type="similarity">
    <text evidence="2">Belongs to the pseudouridine synthase RluA family.</text>
</comment>
<dbReference type="GO" id="GO:0003723">
    <property type="term" value="F:RNA binding"/>
    <property type="evidence" value="ECO:0007669"/>
    <property type="project" value="InterPro"/>
</dbReference>
<dbReference type="GO" id="GO:0009982">
    <property type="term" value="F:pseudouridine synthase activity"/>
    <property type="evidence" value="ECO:0007669"/>
    <property type="project" value="InterPro"/>
</dbReference>
<dbReference type="PANTHER" id="PTHR21600:SF87">
    <property type="entry name" value="RNA PSEUDOURIDYLATE SYNTHASE DOMAIN-CONTAINING PROTEIN 1"/>
    <property type="match status" value="1"/>
</dbReference>
<dbReference type="GO" id="GO:0000455">
    <property type="term" value="P:enzyme-directed rRNA pseudouridine synthesis"/>
    <property type="evidence" value="ECO:0007669"/>
    <property type="project" value="TreeGrafter"/>
</dbReference>
<dbReference type="AlphaFoldDB" id="A0A846YM72"/>
<evidence type="ECO:0000256" key="2">
    <source>
        <dbReference type="ARBA" id="ARBA00010876"/>
    </source>
</evidence>
<evidence type="ECO:0000313" key="8">
    <source>
        <dbReference type="Proteomes" id="UP000570678"/>
    </source>
</evidence>
<proteinExistence type="inferred from homology"/>
<feature type="region of interest" description="Disordered" evidence="5">
    <location>
        <begin position="1"/>
        <end position="27"/>
    </location>
</feature>
<name>A0A846YM72_9NOCA</name>
<dbReference type="PROSITE" id="PS01129">
    <property type="entry name" value="PSI_RLU"/>
    <property type="match status" value="1"/>
</dbReference>
<dbReference type="CDD" id="cd02869">
    <property type="entry name" value="PseudoU_synth_RluA_like"/>
    <property type="match status" value="1"/>
</dbReference>